<gene>
    <name evidence="1" type="ORF">BK670_01845</name>
</gene>
<dbReference type="Proteomes" id="UP000285378">
    <property type="component" value="Unassembled WGS sequence"/>
</dbReference>
<evidence type="ECO:0000313" key="2">
    <source>
        <dbReference type="Proteomes" id="UP000285378"/>
    </source>
</evidence>
<dbReference type="RefSeq" id="WP_123448389.1">
    <property type="nucleotide sequence ID" value="NZ_MOBX01000002.1"/>
</dbReference>
<proteinExistence type="predicted"/>
<evidence type="ECO:0000313" key="1">
    <source>
        <dbReference type="EMBL" id="RON86344.1"/>
    </source>
</evidence>
<dbReference type="EMBL" id="MOBX01000002">
    <property type="protein sequence ID" value="RON86344.1"/>
    <property type="molecule type" value="Genomic_DNA"/>
</dbReference>
<comment type="caution">
    <text evidence="1">The sequence shown here is derived from an EMBL/GenBank/DDBJ whole genome shotgun (WGS) entry which is preliminary data.</text>
</comment>
<accession>A0A423MNN4</accession>
<organism evidence="1 2">
    <name type="scientific">Pseudomonas fluorescens</name>
    <dbReference type="NCBI Taxonomy" id="294"/>
    <lineage>
        <taxon>Bacteria</taxon>
        <taxon>Pseudomonadati</taxon>
        <taxon>Pseudomonadota</taxon>
        <taxon>Gammaproteobacteria</taxon>
        <taxon>Pseudomonadales</taxon>
        <taxon>Pseudomonadaceae</taxon>
        <taxon>Pseudomonas</taxon>
    </lineage>
</organism>
<name>A0A423MNN4_PSEFL</name>
<protein>
    <submittedName>
        <fullName evidence="1">Uncharacterized protein</fullName>
    </submittedName>
</protein>
<sequence>MNEHMDDELARQQTVAELDSITMLKVKFDAGEAAQSKTLFGNGRMQVKVQVLIAGADADGNAVHVPPEVMTSIKLIHYDTGRTLRDGWSASTEQGRFTLEAQTTFALPVSSDDDADDDSPLPQVRTFWVSSSVSGSTRIAARLTLGGTTIRSNGTSLSSVHDSSVTLEAQLPLTYSIEQFRWAAIRRGNEEWGNRIWNHYLGLYPQGQQIKLVDWIADGVVGDGHIADGNKLRENQANYLDVVLTRPEDSEYGVSLPYNGSALAYRHYSDAITSESKYYKVRVNDRNGELTVVQAISEYSTLSLPSRKGGRFAFRAIDQYGTEHKLAVRMNFSSLTLALERG</sequence>
<dbReference type="OrthoDB" id="7032264at2"/>
<reference evidence="1 2" key="1">
    <citation type="submission" date="2016-10" db="EMBL/GenBank/DDBJ databases">
        <title>Comparative genome analysis of multiple Pseudomonas spp. focuses on biocontrol and plant growth promoting traits.</title>
        <authorList>
            <person name="Tao X.-Y."/>
            <person name="Taylor C.G."/>
        </authorList>
    </citation>
    <scope>NUCLEOTIDE SEQUENCE [LARGE SCALE GENOMIC DNA]</scope>
    <source>
        <strain evidence="1 2">28B5</strain>
    </source>
</reference>
<dbReference type="AlphaFoldDB" id="A0A423MNN4"/>